<reference evidence="1" key="1">
    <citation type="journal article" date="2003" name="Genome Biol.">
        <title>An integrated gene annotation and transcriptional profiling approach towards the full gene content of the Drosophila genome.</title>
        <authorList>
            <person name="Hild M."/>
            <person name="Beckmann B."/>
            <person name="Haas S.A."/>
            <person name="Koch B."/>
            <person name="Solovyev V."/>
            <person name="Busold C."/>
            <person name="Fellenberg K."/>
            <person name="Boutros M."/>
            <person name="Vingron M."/>
            <person name="Sauer F."/>
            <person name="Hoheisel J.D."/>
            <person name="Paro R."/>
        </authorList>
    </citation>
    <scope>NUCLEOTIDE SEQUENCE</scope>
</reference>
<sequence>MLGQNRPHQHWPKTTDSIFDFQIYLKRNYLSVITPLPSDDVLDYRMTRGDGWVIYIFGFHVRRPFELFSVGYLASGRGVCVSGWMTSAQISPKQRSNAAQWAVGSESEECQAQEKVMTHLQHLI</sequence>
<proteinExistence type="predicted"/>
<name>Q6IKN0_DROME</name>
<protein>
    <submittedName>
        <fullName evidence="1">HDC12042</fullName>
    </submittedName>
</protein>
<organism evidence="1">
    <name type="scientific">Drosophila melanogaster</name>
    <name type="common">Fruit fly</name>
    <dbReference type="NCBI Taxonomy" id="7227"/>
    <lineage>
        <taxon>Eukaryota</taxon>
        <taxon>Metazoa</taxon>
        <taxon>Ecdysozoa</taxon>
        <taxon>Arthropoda</taxon>
        <taxon>Hexapoda</taxon>
        <taxon>Insecta</taxon>
        <taxon>Pterygota</taxon>
        <taxon>Neoptera</taxon>
        <taxon>Endopterygota</taxon>
        <taxon>Diptera</taxon>
        <taxon>Brachycera</taxon>
        <taxon>Muscomorpha</taxon>
        <taxon>Ephydroidea</taxon>
        <taxon>Drosophilidae</taxon>
        <taxon>Drosophila</taxon>
        <taxon>Sophophora</taxon>
    </lineage>
</organism>
<gene>
    <name evidence="1" type="ORF">HDC12042</name>
</gene>
<dbReference type="EMBL" id="BK002336">
    <property type="protein sequence ID" value="DAA03842.1"/>
    <property type="molecule type" value="Genomic_DNA"/>
</dbReference>
<evidence type="ECO:0000313" key="1">
    <source>
        <dbReference type="EMBL" id="DAA03842.1"/>
    </source>
</evidence>
<accession>Q6IKN0</accession>
<dbReference type="AlphaFoldDB" id="Q6IKN0"/>